<comment type="function">
    <text evidence="2">Necessary for formate dehydrogenase activity.</text>
</comment>
<evidence type="ECO:0000256" key="1">
    <source>
        <dbReference type="ARBA" id="ARBA00022490"/>
    </source>
</evidence>
<gene>
    <name evidence="2 6" type="primary">fdhE</name>
    <name evidence="6" type="ORF">KI809_00785</name>
</gene>
<comment type="caution">
    <text evidence="6">The sequence shown here is derived from an EMBL/GenBank/DDBJ whole genome shotgun (WGS) entry which is preliminary data.</text>
</comment>
<dbReference type="CDD" id="cd16341">
    <property type="entry name" value="FdhE"/>
    <property type="match status" value="1"/>
</dbReference>
<evidence type="ECO:0000256" key="2">
    <source>
        <dbReference type="HAMAP-Rule" id="MF_00611"/>
    </source>
</evidence>
<dbReference type="Gene3D" id="3.90.1670.10">
    <property type="entry name" value="FdhE-like domain"/>
    <property type="match status" value="1"/>
</dbReference>
<dbReference type="InterPro" id="IPR056774">
    <property type="entry name" value="FdhE_N"/>
</dbReference>
<comment type="similarity">
    <text evidence="2">Belongs to the FdhE family.</text>
</comment>
<proteinExistence type="inferred from homology"/>
<feature type="domain" description="FdhE N-terminal" evidence="3">
    <location>
        <begin position="23"/>
        <end position="177"/>
    </location>
</feature>
<evidence type="ECO:0000259" key="5">
    <source>
        <dbReference type="Pfam" id="PF24860"/>
    </source>
</evidence>
<evidence type="ECO:0000313" key="7">
    <source>
        <dbReference type="Proteomes" id="UP000811899"/>
    </source>
</evidence>
<organism evidence="6 7">
    <name type="scientific">Geoanaerobacter pelophilus</name>
    <dbReference type="NCBI Taxonomy" id="60036"/>
    <lineage>
        <taxon>Bacteria</taxon>
        <taxon>Pseudomonadati</taxon>
        <taxon>Thermodesulfobacteriota</taxon>
        <taxon>Desulfuromonadia</taxon>
        <taxon>Geobacterales</taxon>
        <taxon>Geobacteraceae</taxon>
        <taxon>Geoanaerobacter</taxon>
    </lineage>
</organism>
<accession>A0AAW4KY42</accession>
<dbReference type="InterPro" id="IPR056797">
    <property type="entry name" value="FdhE_central"/>
</dbReference>
<dbReference type="RefSeq" id="WP_214169617.1">
    <property type="nucleotide sequence ID" value="NZ_JAHCVJ010000001.1"/>
</dbReference>
<dbReference type="Pfam" id="PF24860">
    <property type="entry name" value="FdhE_C"/>
    <property type="match status" value="1"/>
</dbReference>
<dbReference type="HAMAP" id="MF_00611">
    <property type="entry name" value="FdeH"/>
    <property type="match status" value="1"/>
</dbReference>
<feature type="domain" description="FdhE central" evidence="4">
    <location>
        <begin position="187"/>
        <end position="225"/>
    </location>
</feature>
<dbReference type="Proteomes" id="UP000811899">
    <property type="component" value="Unassembled WGS sequence"/>
</dbReference>
<name>A0AAW4KY42_9BACT</name>
<sequence>MSSEFQNVAPEQIDKPAGEIRHLILPERDLFSRRAERFRQLAPGHPLGEYLDFLAAVADAQQQALDQIPEVPQPDPRWSASCHSHGIPLLNVHSWQRHSAWQQGLALLLQQVSSDALPGATRKSISSLQEKSEAELEQIADLILSGELAKVSPRELPFVAAALQVYWLQMATALGEAAFGRTEHGGTCPVCGSLPSSGIVGSPASEQGLRYLCCSLCAAQWHMVRIKCCSCEATGGINHYILEGANGAVKAESCDNCNSYLKLLYLEKDRQMEAMADDLATLTLDMLMDGEGKSRGGPNLFFHPGTD</sequence>
<evidence type="ECO:0000259" key="4">
    <source>
        <dbReference type="Pfam" id="PF24859"/>
    </source>
</evidence>
<dbReference type="PANTHER" id="PTHR37689:SF1">
    <property type="entry name" value="PROTEIN FDHE"/>
    <property type="match status" value="1"/>
</dbReference>
<dbReference type="InterPro" id="IPR024064">
    <property type="entry name" value="FdhE-like_sf"/>
</dbReference>
<dbReference type="InterPro" id="IPR006452">
    <property type="entry name" value="Formate_DH_accessory"/>
</dbReference>
<dbReference type="InterPro" id="IPR056796">
    <property type="entry name" value="FdhE_C"/>
</dbReference>
<dbReference type="GO" id="GO:0008199">
    <property type="term" value="F:ferric iron binding"/>
    <property type="evidence" value="ECO:0007669"/>
    <property type="project" value="TreeGrafter"/>
</dbReference>
<dbReference type="GO" id="GO:0005829">
    <property type="term" value="C:cytosol"/>
    <property type="evidence" value="ECO:0007669"/>
    <property type="project" value="TreeGrafter"/>
</dbReference>
<reference evidence="6 7" key="1">
    <citation type="submission" date="2021-05" db="EMBL/GenBank/DDBJ databases">
        <title>The draft genome of Geobacter pelophilus DSM 12255.</title>
        <authorList>
            <person name="Xu Z."/>
            <person name="Masuda Y."/>
            <person name="Itoh H."/>
            <person name="Senoo K."/>
        </authorList>
    </citation>
    <scope>NUCLEOTIDE SEQUENCE [LARGE SCALE GENOMIC DNA]</scope>
    <source>
        <strain evidence="6 7">DSM 12255</strain>
    </source>
</reference>
<dbReference type="Pfam" id="PF24859">
    <property type="entry name" value="FdhE_central"/>
    <property type="match status" value="1"/>
</dbReference>
<keyword evidence="7" id="KW-1185">Reference proteome</keyword>
<comment type="subcellular location">
    <subcellularLocation>
        <location evidence="2">Cytoplasm</location>
    </subcellularLocation>
</comment>
<evidence type="ECO:0000313" key="6">
    <source>
        <dbReference type="EMBL" id="MBT0662822.1"/>
    </source>
</evidence>
<dbReference type="SUPFAM" id="SSF144020">
    <property type="entry name" value="FdhE-like"/>
    <property type="match status" value="1"/>
</dbReference>
<keyword evidence="1 2" id="KW-0963">Cytoplasm</keyword>
<dbReference type="PIRSF" id="PIRSF018296">
    <property type="entry name" value="Format_dh_formtn"/>
    <property type="match status" value="1"/>
</dbReference>
<dbReference type="NCBIfam" id="TIGR01562">
    <property type="entry name" value="FdhE"/>
    <property type="match status" value="1"/>
</dbReference>
<dbReference type="EMBL" id="JAHCVJ010000001">
    <property type="protein sequence ID" value="MBT0662822.1"/>
    <property type="molecule type" value="Genomic_DNA"/>
</dbReference>
<dbReference type="AlphaFoldDB" id="A0AAW4KY42"/>
<evidence type="ECO:0000259" key="3">
    <source>
        <dbReference type="Pfam" id="PF04216"/>
    </source>
</evidence>
<dbReference type="Pfam" id="PF04216">
    <property type="entry name" value="FdhE_N"/>
    <property type="match status" value="1"/>
</dbReference>
<dbReference type="GO" id="GO:0051604">
    <property type="term" value="P:protein maturation"/>
    <property type="evidence" value="ECO:0007669"/>
    <property type="project" value="TreeGrafter"/>
</dbReference>
<dbReference type="PANTHER" id="PTHR37689">
    <property type="entry name" value="PROTEIN FDHE"/>
    <property type="match status" value="1"/>
</dbReference>
<feature type="domain" description="FdhE C-terminal" evidence="5">
    <location>
        <begin position="226"/>
        <end position="302"/>
    </location>
</feature>
<protein>
    <recommendedName>
        <fullName evidence="2">Protein FdhE homolog</fullName>
    </recommendedName>
</protein>